<organism evidence="1">
    <name type="scientific">marine metagenome</name>
    <dbReference type="NCBI Taxonomy" id="408172"/>
    <lineage>
        <taxon>unclassified sequences</taxon>
        <taxon>metagenomes</taxon>
        <taxon>ecological metagenomes</taxon>
    </lineage>
</organism>
<proteinExistence type="predicted"/>
<reference evidence="1" key="1">
    <citation type="submission" date="2018-05" db="EMBL/GenBank/DDBJ databases">
        <authorList>
            <person name="Lanie J.A."/>
            <person name="Ng W.-L."/>
            <person name="Kazmierczak K.M."/>
            <person name="Andrzejewski T.M."/>
            <person name="Davidsen T.M."/>
            <person name="Wayne K.J."/>
            <person name="Tettelin H."/>
            <person name="Glass J.I."/>
            <person name="Rusch D."/>
            <person name="Podicherti R."/>
            <person name="Tsui H.-C.T."/>
            <person name="Winkler M.E."/>
        </authorList>
    </citation>
    <scope>NUCLEOTIDE SEQUENCE</scope>
</reference>
<accession>A0A382DZG6</accession>
<evidence type="ECO:0000313" key="1">
    <source>
        <dbReference type="EMBL" id="SVB42987.1"/>
    </source>
</evidence>
<name>A0A382DZG6_9ZZZZ</name>
<dbReference type="EMBL" id="UINC01041557">
    <property type="protein sequence ID" value="SVB42987.1"/>
    <property type="molecule type" value="Genomic_DNA"/>
</dbReference>
<gene>
    <name evidence="1" type="ORF">METZ01_LOCUS195841</name>
</gene>
<protein>
    <submittedName>
        <fullName evidence="1">Uncharacterized protein</fullName>
    </submittedName>
</protein>
<dbReference type="AlphaFoldDB" id="A0A382DZG6"/>
<sequence length="156" mass="17471">MKGNPMKEKLTPLNEKISAFLVFALFIGIVLYGTNAKPITSDETAITEEIIPFLQEDNTLEYFHDESPETTHVDASALEIDSAIKEVCTLMTKETDALAFADAFQYYRECLGSDSNFQWKDGSYTTILAEDVIIQLADSVQVKEKTENNSEVSDVR</sequence>